<dbReference type="AlphaFoldDB" id="A0A1L0BRL8"/>
<evidence type="ECO:0000256" key="1">
    <source>
        <dbReference type="SAM" id="Phobius"/>
    </source>
</evidence>
<reference evidence="2 3" key="1">
    <citation type="submission" date="2016-11" db="EMBL/GenBank/DDBJ databases">
        <authorList>
            <person name="Jaros S."/>
            <person name="Januszkiewicz K."/>
            <person name="Wedrychowicz H."/>
        </authorList>
    </citation>
    <scope>NUCLEOTIDE SEQUENCE [LARGE SCALE GENOMIC DNA]</scope>
    <source>
        <strain evidence="2">NVI 5450</strain>
    </source>
</reference>
<name>A0A1L0BRL8_9GAMM</name>
<dbReference type="EMBL" id="FPLD01000091">
    <property type="protein sequence ID" value="SGZ08484.1"/>
    <property type="molecule type" value="Genomic_DNA"/>
</dbReference>
<sequence length="499" mass="56606">MKMTMHKQAGAAAIYLVFLMVPLFGTVFLALEGTRYIQKQNRLADASEAAVLAITMANRGNTTHYEQTLSTKYVQSYVRNIKTPPVLSVSVKEGEDIIGKVRKPYFQYKVDATTAHKSWFSSLLIPSFSSVESIVNKAIARNYPEIAGDKYVDIVFVSDFSASMNYIWEGRTKRIDALKDAVLKISTEILDESDDKGKNRIGFVPFNMRVQRYVEGEKLCVTQLSYKDNVGGYGYTPYEQINWKKYVTELSTQNIHDCAYDGNGCGNLPRNDARTIMNISGSNKNIHPDPYKYVDIGKTVKNVFIDKIDNVKLHPKANYYNYNHLWSKYSCNTNFHSIAMTENINDLQVIKSMTAFGGTSVYQGMIQGAQILQKEKNKYTTDTEKADYKKRLKMLFILSDGVEDPYKETFKKLVNYGGTGKGLCQKIKNEFNDSDVPLYMTVLGINFDASKQLVFKQCVGENNIVDVRNVDDLIIKIKEMIKKGAQTEGISKLHYRNLN</sequence>
<dbReference type="OrthoDB" id="5670502at2"/>
<dbReference type="Proteomes" id="UP000183794">
    <property type="component" value="Unassembled WGS sequence"/>
</dbReference>
<accession>A0A1L0BRL8</accession>
<keyword evidence="1" id="KW-1133">Transmembrane helix</keyword>
<evidence type="ECO:0008006" key="4">
    <source>
        <dbReference type="Google" id="ProtNLM"/>
    </source>
</evidence>
<feature type="transmembrane region" description="Helical" evidence="1">
    <location>
        <begin position="12"/>
        <end position="31"/>
    </location>
</feature>
<keyword evidence="1" id="KW-0472">Membrane</keyword>
<evidence type="ECO:0000313" key="2">
    <source>
        <dbReference type="EMBL" id="SGZ08484.1"/>
    </source>
</evidence>
<keyword evidence="1" id="KW-0812">Transmembrane</keyword>
<protein>
    <recommendedName>
        <fullName evidence="4">Membrane associated secretion system protein</fullName>
    </recommendedName>
</protein>
<organism evidence="2 3">
    <name type="scientific">Moritella viscosa</name>
    <dbReference type="NCBI Taxonomy" id="80854"/>
    <lineage>
        <taxon>Bacteria</taxon>
        <taxon>Pseudomonadati</taxon>
        <taxon>Pseudomonadota</taxon>
        <taxon>Gammaproteobacteria</taxon>
        <taxon>Alteromonadales</taxon>
        <taxon>Moritellaceae</taxon>
        <taxon>Moritella</taxon>
    </lineage>
</organism>
<dbReference type="InterPro" id="IPR036465">
    <property type="entry name" value="vWFA_dom_sf"/>
</dbReference>
<dbReference type="RefSeq" id="WP_082287460.1">
    <property type="nucleotide sequence ID" value="NZ_CAWRBC010000036.1"/>
</dbReference>
<gene>
    <name evidence="2" type="ORF">NVI5450_3332</name>
</gene>
<dbReference type="Gene3D" id="3.40.50.410">
    <property type="entry name" value="von Willebrand factor, type A domain"/>
    <property type="match status" value="1"/>
</dbReference>
<evidence type="ECO:0000313" key="3">
    <source>
        <dbReference type="Proteomes" id="UP000183794"/>
    </source>
</evidence>
<proteinExistence type="predicted"/>
<dbReference type="SUPFAM" id="SSF53300">
    <property type="entry name" value="vWA-like"/>
    <property type="match status" value="1"/>
</dbReference>